<evidence type="ECO:0000259" key="2">
    <source>
        <dbReference type="Pfam" id="PF19273"/>
    </source>
</evidence>
<dbReference type="EMBL" id="JBJKBG010000009">
    <property type="protein sequence ID" value="KAL3721584.1"/>
    <property type="molecule type" value="Genomic_DNA"/>
</dbReference>
<feature type="region of interest" description="Disordered" evidence="1">
    <location>
        <begin position="261"/>
        <end position="286"/>
    </location>
</feature>
<evidence type="ECO:0000313" key="4">
    <source>
        <dbReference type="Proteomes" id="UP001634007"/>
    </source>
</evidence>
<dbReference type="InterPro" id="IPR045065">
    <property type="entry name" value="XPO1/5"/>
</dbReference>
<feature type="domain" description="Exportin-5 C-terminal" evidence="2">
    <location>
        <begin position="159"/>
        <end position="217"/>
    </location>
</feature>
<reference evidence="3 4" key="1">
    <citation type="submission" date="2024-11" db="EMBL/GenBank/DDBJ databases">
        <title>Chromosome-level genome assembly of Eucalyptus globulus Labill. provides insights into its genome evolution.</title>
        <authorList>
            <person name="Li X."/>
        </authorList>
    </citation>
    <scope>NUCLEOTIDE SEQUENCE [LARGE SCALE GENOMIC DNA]</scope>
    <source>
        <strain evidence="3">CL2024</strain>
        <tissue evidence="3">Fresh tender leaves</tissue>
    </source>
</reference>
<feature type="domain" description="Exportin-5 C-terminal" evidence="2">
    <location>
        <begin position="77"/>
        <end position="153"/>
    </location>
</feature>
<feature type="compositionally biased region" description="Polar residues" evidence="1">
    <location>
        <begin position="266"/>
        <end position="280"/>
    </location>
</feature>
<dbReference type="Gene3D" id="1.25.10.10">
    <property type="entry name" value="Leucine-rich Repeat Variant"/>
    <property type="match status" value="2"/>
</dbReference>
<dbReference type="InterPro" id="IPR011989">
    <property type="entry name" value="ARM-like"/>
</dbReference>
<dbReference type="AlphaFoldDB" id="A0ABD3J5A2"/>
<comment type="caution">
    <text evidence="3">The sequence shown here is derived from an EMBL/GenBank/DDBJ whole genome shotgun (WGS) entry which is preliminary data.</text>
</comment>
<dbReference type="InterPro" id="IPR045478">
    <property type="entry name" value="Exportin-5_C"/>
</dbReference>
<protein>
    <recommendedName>
        <fullName evidence="2">Exportin-5 C-terminal domain-containing protein</fullName>
    </recommendedName>
</protein>
<proteinExistence type="predicted"/>
<name>A0ABD3J5A2_EUCGL</name>
<evidence type="ECO:0000313" key="3">
    <source>
        <dbReference type="EMBL" id="KAL3721584.1"/>
    </source>
</evidence>
<dbReference type="Pfam" id="PF19273">
    <property type="entry name" value="Exportin-5"/>
    <property type="match status" value="3"/>
</dbReference>
<evidence type="ECO:0000256" key="1">
    <source>
        <dbReference type="SAM" id="MobiDB-lite"/>
    </source>
</evidence>
<gene>
    <name evidence="3" type="ORF">ACJRO7_033996</name>
</gene>
<dbReference type="PANTHER" id="PTHR11223:SF3">
    <property type="entry name" value="EXPORTIN-5"/>
    <property type="match status" value="1"/>
</dbReference>
<accession>A0ABD3J5A2</accession>
<dbReference type="PANTHER" id="PTHR11223">
    <property type="entry name" value="EXPORTIN 1/5"/>
    <property type="match status" value="1"/>
</dbReference>
<feature type="domain" description="Exportin-5 C-terminal" evidence="2">
    <location>
        <begin position="221"/>
        <end position="457"/>
    </location>
</feature>
<sequence length="533" mass="58830">MLMRLAFSVMNDSANHDVTEELTTTALLRLRSQIITKMQSLIENHRIRVFDPFQRRPKGVPNTQIKGVTEKRKRKESSCVSGTLHEDLALMESMPLALENVVNTIFDGLGESGGGNSEVQLTLCTIFEGLLQQLLALKWGEPVLVEVLGRYLDDPLAISARYARLHVYSSFIRIAKVADKSILPHMNGIADTMAYLQREGCLLRGEHNILGEAFLLFIVFVMQLLRAIHSLWSPPVFYMLPSELKAAMTISNVEQTGLLGEGVPKSSKSTLNSADGSQTDLSKEGNTEANENDIWNWLKGVRDSGYNVLGLSTTVGDAFFKCSDIHSVAVALMENIQSMEFRHIRLLVHLVVLETLLQPLFIHSQQALGSSWSSLLHEGRVKVLNTTGMVASSDLKVEVMEEKLLRDLIREICALLSTIASPALNTGLPSLEQSGHASRIDTSSLQELDVYSQSSMVSQLVISTVTFRFSGDPASEKKTLPQFHDPTQDEGVTLDLSGCLTNEAEKKLEEVASFSAYCGSALVRIGMRSAWSF</sequence>
<dbReference type="Proteomes" id="UP001634007">
    <property type="component" value="Unassembled WGS sequence"/>
</dbReference>
<organism evidence="3 4">
    <name type="scientific">Eucalyptus globulus</name>
    <name type="common">Tasmanian blue gum</name>
    <dbReference type="NCBI Taxonomy" id="34317"/>
    <lineage>
        <taxon>Eukaryota</taxon>
        <taxon>Viridiplantae</taxon>
        <taxon>Streptophyta</taxon>
        <taxon>Embryophyta</taxon>
        <taxon>Tracheophyta</taxon>
        <taxon>Spermatophyta</taxon>
        <taxon>Magnoliopsida</taxon>
        <taxon>eudicotyledons</taxon>
        <taxon>Gunneridae</taxon>
        <taxon>Pentapetalae</taxon>
        <taxon>rosids</taxon>
        <taxon>malvids</taxon>
        <taxon>Myrtales</taxon>
        <taxon>Myrtaceae</taxon>
        <taxon>Myrtoideae</taxon>
        <taxon>Eucalypteae</taxon>
        <taxon>Eucalyptus</taxon>
    </lineage>
</organism>
<keyword evidence="4" id="KW-1185">Reference proteome</keyword>